<dbReference type="InterPro" id="IPR000700">
    <property type="entry name" value="PAS-assoc_C"/>
</dbReference>
<evidence type="ECO:0000259" key="6">
    <source>
        <dbReference type="PROSITE" id="PS50887"/>
    </source>
</evidence>
<dbReference type="AlphaFoldDB" id="A0A558BBG1"/>
<organism evidence="7 8">
    <name type="scientific">Marinobacter vinifirmus</name>
    <dbReference type="NCBI Taxonomy" id="355591"/>
    <lineage>
        <taxon>Bacteria</taxon>
        <taxon>Pseudomonadati</taxon>
        <taxon>Pseudomonadota</taxon>
        <taxon>Gammaproteobacteria</taxon>
        <taxon>Pseudomonadales</taxon>
        <taxon>Marinobacteraceae</taxon>
        <taxon>Marinobacter</taxon>
    </lineage>
</organism>
<accession>A0A558BBG1</accession>
<dbReference type="InterPro" id="IPR043128">
    <property type="entry name" value="Rev_trsase/Diguanyl_cyclase"/>
</dbReference>
<gene>
    <name evidence="7" type="ORF">FHK81_07965</name>
</gene>
<dbReference type="InterPro" id="IPR035965">
    <property type="entry name" value="PAS-like_dom_sf"/>
</dbReference>
<evidence type="ECO:0000313" key="7">
    <source>
        <dbReference type="EMBL" id="TVT33847.1"/>
    </source>
</evidence>
<dbReference type="Pfam" id="PF00989">
    <property type="entry name" value="PAS"/>
    <property type="match status" value="1"/>
</dbReference>
<dbReference type="InterPro" id="IPR000014">
    <property type="entry name" value="PAS"/>
</dbReference>
<feature type="chain" id="PRO_5021759029" evidence="3">
    <location>
        <begin position="19"/>
        <end position="750"/>
    </location>
</feature>
<feature type="domain" description="GGDEF" evidence="6">
    <location>
        <begin position="613"/>
        <end position="747"/>
    </location>
</feature>
<dbReference type="InterPro" id="IPR000160">
    <property type="entry name" value="GGDEF_dom"/>
</dbReference>
<evidence type="ECO:0000256" key="3">
    <source>
        <dbReference type="SAM" id="SignalP"/>
    </source>
</evidence>
<dbReference type="CDD" id="cd00130">
    <property type="entry name" value="PAS"/>
    <property type="match status" value="2"/>
</dbReference>
<dbReference type="InterPro" id="IPR013767">
    <property type="entry name" value="PAS_fold"/>
</dbReference>
<dbReference type="EMBL" id="VMRX01000019">
    <property type="protein sequence ID" value="TVT33847.1"/>
    <property type="molecule type" value="Genomic_DNA"/>
</dbReference>
<comment type="caution">
    <text evidence="7">The sequence shown here is derived from an EMBL/GenBank/DDBJ whole genome shotgun (WGS) entry which is preliminary data.</text>
</comment>
<dbReference type="InterPro" id="IPR052163">
    <property type="entry name" value="DGC-Regulatory_Protein"/>
</dbReference>
<dbReference type="SUPFAM" id="SSF53850">
    <property type="entry name" value="Periplasmic binding protein-like II"/>
    <property type="match status" value="1"/>
</dbReference>
<dbReference type="InterPro" id="IPR029787">
    <property type="entry name" value="Nucleotide_cyclase"/>
</dbReference>
<sequence>MALLVLLVLAPLPVAAEAGSVTLGVLGYRPDPLVMAKYQPLADYLSRETGRDITIRVLSQEEMDRAVASNRIDFFLTNPAHFLMIRSERSLTGVLATLQRDWNGITTGSIGGVIIARAGRSDIQALEDLRGKSIATPGLHYLGGYQAQALELQTAGLDIRRDNRIIYLGNHDRVVRAVLAGDTDIGFIRTGVLEELLQEDPGLETALKVINAQNLRGYPFRLSTRLYPEWPLVSLPHVDSRTIRQIASALFALEPDDPAAVAAGLASFAPPADYQSVEHLTRSLRLPPYDQVPQVTWLDVLHQYRLWVAVVTVLVLLLLATSIWLGRKKRQLSRESRRLQELVASWPQPMLMIRGRALSDCNRAAVELLECRSAADMLGQPLERFSPEVQPDGQDSARKLAGLLQRVQVGGVAQSEWLFCREDGSHVWVDMTLAPVYQNDDDIPSVLCSWYNITRRKQAEERQRLALKVFENAREAIFITDAHGVVIDTNEAYFLITGWDRNTAIGRLPPLPVDEGSSILVAARKHGVWSGEFASRNRDGRRLILSLTLSSVVDEQGEKSHFVGVFSDITRLKETEKKLRTMAHYDALTNLPNRVLFAERLQQAMAQARRQDYRLAVLYIDLDKFKPVNDAFGHDAGDQLLVEVARRLRTVLREEDTLARLGGDEFAAIVVNVADVDAIENLMDRLLTAVAEPVWVADHMVEVSASVGYTLYPQPAELDGDQLLRQADQAMYQAKNTGRNGYCGFSGTGS</sequence>
<name>A0A558BBG1_9GAMM</name>
<dbReference type="InterPro" id="IPR001610">
    <property type="entry name" value="PAC"/>
</dbReference>
<comment type="cofactor">
    <cofactor evidence="1">
        <name>Mg(2+)</name>
        <dbReference type="ChEBI" id="CHEBI:18420"/>
    </cofactor>
</comment>
<feature type="domain" description="PAS" evidence="4">
    <location>
        <begin position="462"/>
        <end position="507"/>
    </location>
</feature>
<dbReference type="Pfam" id="PF00990">
    <property type="entry name" value="GGDEF"/>
    <property type="match status" value="1"/>
</dbReference>
<dbReference type="PANTHER" id="PTHR46663:SF3">
    <property type="entry name" value="SLL0267 PROTEIN"/>
    <property type="match status" value="1"/>
</dbReference>
<dbReference type="SMART" id="SM00091">
    <property type="entry name" value="PAS"/>
    <property type="match status" value="2"/>
</dbReference>
<dbReference type="GO" id="GO:0003824">
    <property type="term" value="F:catalytic activity"/>
    <property type="evidence" value="ECO:0007669"/>
    <property type="project" value="UniProtKB-ARBA"/>
</dbReference>
<dbReference type="SMART" id="SM00267">
    <property type="entry name" value="GGDEF"/>
    <property type="match status" value="1"/>
</dbReference>
<protein>
    <submittedName>
        <fullName evidence="7">Diguanylate cyclase</fullName>
    </submittedName>
</protein>
<dbReference type="PROSITE" id="PS50112">
    <property type="entry name" value="PAS"/>
    <property type="match status" value="1"/>
</dbReference>
<dbReference type="PANTHER" id="PTHR46663">
    <property type="entry name" value="DIGUANYLATE CYCLASE DGCT-RELATED"/>
    <property type="match status" value="1"/>
</dbReference>
<evidence type="ECO:0000259" key="5">
    <source>
        <dbReference type="PROSITE" id="PS50113"/>
    </source>
</evidence>
<feature type="domain" description="PAC" evidence="5">
    <location>
        <begin position="413"/>
        <end position="465"/>
    </location>
</feature>
<dbReference type="Gene3D" id="3.40.190.10">
    <property type="entry name" value="Periplasmic binding protein-like II"/>
    <property type="match status" value="2"/>
</dbReference>
<dbReference type="FunFam" id="3.30.70.270:FF:000001">
    <property type="entry name" value="Diguanylate cyclase domain protein"/>
    <property type="match status" value="1"/>
</dbReference>
<dbReference type="Pfam" id="PF12974">
    <property type="entry name" value="Phosphonate-bd"/>
    <property type="match status" value="1"/>
</dbReference>
<dbReference type="SUPFAM" id="SSF55785">
    <property type="entry name" value="PYP-like sensor domain (PAS domain)"/>
    <property type="match status" value="2"/>
</dbReference>
<dbReference type="PROSITE" id="PS50113">
    <property type="entry name" value="PAC"/>
    <property type="match status" value="2"/>
</dbReference>
<proteinExistence type="predicted"/>
<evidence type="ECO:0000259" key="4">
    <source>
        <dbReference type="PROSITE" id="PS50112"/>
    </source>
</evidence>
<feature type="transmembrane region" description="Helical" evidence="2">
    <location>
        <begin position="304"/>
        <end position="325"/>
    </location>
</feature>
<dbReference type="SUPFAM" id="SSF55073">
    <property type="entry name" value="Nucleotide cyclase"/>
    <property type="match status" value="1"/>
</dbReference>
<feature type="domain" description="PAC" evidence="5">
    <location>
        <begin position="529"/>
        <end position="581"/>
    </location>
</feature>
<evidence type="ECO:0000313" key="8">
    <source>
        <dbReference type="Proteomes" id="UP000319142"/>
    </source>
</evidence>
<dbReference type="SMART" id="SM00086">
    <property type="entry name" value="PAC"/>
    <property type="match status" value="2"/>
</dbReference>
<dbReference type="Gene3D" id="3.30.70.270">
    <property type="match status" value="1"/>
</dbReference>
<keyword evidence="2" id="KW-0812">Transmembrane</keyword>
<reference evidence="7 8" key="1">
    <citation type="submission" date="2019-07" db="EMBL/GenBank/DDBJ databases">
        <title>The pathways for chlorine oxyanion respiration interact through the shared metabolite chlorate.</title>
        <authorList>
            <person name="Barnum T.P."/>
            <person name="Cheng Y."/>
            <person name="Hill K.A."/>
            <person name="Lucas L.N."/>
            <person name="Carlson H.K."/>
            <person name="Coates J.D."/>
        </authorList>
    </citation>
    <scope>NUCLEOTIDE SEQUENCE [LARGE SCALE GENOMIC DNA]</scope>
    <source>
        <strain evidence="7">UCB</strain>
    </source>
</reference>
<keyword evidence="2" id="KW-0472">Membrane</keyword>
<keyword evidence="3" id="KW-0732">Signal</keyword>
<evidence type="ECO:0000256" key="1">
    <source>
        <dbReference type="ARBA" id="ARBA00001946"/>
    </source>
</evidence>
<feature type="signal peptide" evidence="3">
    <location>
        <begin position="1"/>
        <end position="18"/>
    </location>
</feature>
<keyword evidence="2" id="KW-1133">Transmembrane helix</keyword>
<evidence type="ECO:0000256" key="2">
    <source>
        <dbReference type="SAM" id="Phobius"/>
    </source>
</evidence>
<dbReference type="PROSITE" id="PS50887">
    <property type="entry name" value="GGDEF"/>
    <property type="match status" value="1"/>
</dbReference>
<dbReference type="GO" id="GO:0006355">
    <property type="term" value="P:regulation of DNA-templated transcription"/>
    <property type="evidence" value="ECO:0007669"/>
    <property type="project" value="InterPro"/>
</dbReference>
<dbReference type="NCBIfam" id="TIGR00229">
    <property type="entry name" value="sensory_box"/>
    <property type="match status" value="2"/>
</dbReference>
<dbReference type="Gene3D" id="3.30.450.20">
    <property type="entry name" value="PAS domain"/>
    <property type="match status" value="2"/>
</dbReference>
<dbReference type="Pfam" id="PF13426">
    <property type="entry name" value="PAS_9"/>
    <property type="match status" value="1"/>
</dbReference>
<dbReference type="CDD" id="cd01949">
    <property type="entry name" value="GGDEF"/>
    <property type="match status" value="1"/>
</dbReference>
<dbReference type="NCBIfam" id="TIGR00254">
    <property type="entry name" value="GGDEF"/>
    <property type="match status" value="1"/>
</dbReference>
<dbReference type="Proteomes" id="UP000319142">
    <property type="component" value="Unassembled WGS sequence"/>
</dbReference>